<evidence type="ECO:0000313" key="5">
    <source>
        <dbReference type="Proteomes" id="UP000001565"/>
    </source>
</evidence>
<keyword evidence="1" id="KW-0677">Repeat</keyword>
<dbReference type="EMBL" id="AM494475">
    <property type="protein sequence ID" value="CAM80261.1"/>
    <property type="molecule type" value="Genomic_DNA"/>
</dbReference>
<dbReference type="KEGG" id="ots:OTBS_1195"/>
<dbReference type="PANTHER" id="PTHR24189:SF50">
    <property type="entry name" value="ANKYRIN REPEAT AND SOCS BOX PROTEIN 2"/>
    <property type="match status" value="1"/>
</dbReference>
<keyword evidence="2 3" id="KW-0040">ANK repeat</keyword>
<accession>A5CE36</accession>
<evidence type="ECO:0000313" key="4">
    <source>
        <dbReference type="EMBL" id="CAM80261.1"/>
    </source>
</evidence>
<dbReference type="InterPro" id="IPR036770">
    <property type="entry name" value="Ankyrin_rpt-contain_sf"/>
</dbReference>
<dbReference type="HOGENOM" id="CLU_803726_0_0_5"/>
<dbReference type="PROSITE" id="PS50088">
    <property type="entry name" value="ANK_REPEAT"/>
    <property type="match status" value="4"/>
</dbReference>
<gene>
    <name evidence="4" type="primary">ank1u7</name>
    <name evidence="4" type="ordered locus">OTBS_1195</name>
</gene>
<dbReference type="PROSITE" id="PS50297">
    <property type="entry name" value="ANK_REP_REGION"/>
    <property type="match status" value="3"/>
</dbReference>
<name>A5CE36_ORITB</name>
<evidence type="ECO:0000256" key="2">
    <source>
        <dbReference type="ARBA" id="ARBA00023043"/>
    </source>
</evidence>
<evidence type="ECO:0000256" key="1">
    <source>
        <dbReference type="ARBA" id="ARBA00022737"/>
    </source>
</evidence>
<dbReference type="PANTHER" id="PTHR24189">
    <property type="entry name" value="MYOTROPHIN"/>
    <property type="match status" value="1"/>
</dbReference>
<dbReference type="InterPro" id="IPR050745">
    <property type="entry name" value="Multifunctional_regulatory"/>
</dbReference>
<dbReference type="Gene3D" id="1.25.40.20">
    <property type="entry name" value="Ankyrin repeat-containing domain"/>
    <property type="match status" value="3"/>
</dbReference>
<dbReference type="AlphaFoldDB" id="A5CE36"/>
<sequence length="345" mass="38737">MIMPKSNLCSYSNIKNAIKNGKMNTVQNIITNDNTAIKLQDKHHNSLLHLAVRYDDPDIARLLVEASSNVNAKNKNEETPLHIAVKYLNLDIIMLLLDNGADVNAKNKNEETALHTVFAHPNTSATRAKQVADITKLLIERAANINEKDGKGYTPLSHVIDFWLNNFDAIKLLVKHGADINKEDKKGNTILHNVVKKYKSCEDAVYLLGLPKKDYKLEYTNYIELLLKLGANINATNKNGETILHAAAHYSSKDSDMIKLLLSYNANPSITDKQGKYPMNNATSSKIFDILYDAYFSCLTSQSDLAAEYQNVNNTSYAEDCGLMDENQTELVYLEECIAIDFFRN</sequence>
<protein>
    <submittedName>
        <fullName evidence="4">Ankyrin repeat protein with 6 ankyrin repeats</fullName>
    </submittedName>
</protein>
<feature type="repeat" description="ANK" evidence="3">
    <location>
        <begin position="239"/>
        <end position="273"/>
    </location>
</feature>
<evidence type="ECO:0000256" key="3">
    <source>
        <dbReference type="PROSITE-ProRule" id="PRU00023"/>
    </source>
</evidence>
<proteinExistence type="predicted"/>
<dbReference type="Proteomes" id="UP000001565">
    <property type="component" value="Chromosome"/>
</dbReference>
<dbReference type="Pfam" id="PF12796">
    <property type="entry name" value="Ank_2"/>
    <property type="match status" value="3"/>
</dbReference>
<feature type="repeat" description="ANK" evidence="3">
    <location>
        <begin position="151"/>
        <end position="185"/>
    </location>
</feature>
<dbReference type="InterPro" id="IPR002110">
    <property type="entry name" value="Ankyrin_rpt"/>
</dbReference>
<feature type="repeat" description="ANK" evidence="3">
    <location>
        <begin position="76"/>
        <end position="108"/>
    </location>
</feature>
<dbReference type="SMART" id="SM00248">
    <property type="entry name" value="ANK"/>
    <property type="match status" value="6"/>
</dbReference>
<organism evidence="4 5">
    <name type="scientific">Orientia tsutsugamushi (strain Boryong)</name>
    <name type="common">Rickettsia tsutsugamushi</name>
    <dbReference type="NCBI Taxonomy" id="357244"/>
    <lineage>
        <taxon>Bacteria</taxon>
        <taxon>Pseudomonadati</taxon>
        <taxon>Pseudomonadota</taxon>
        <taxon>Alphaproteobacteria</taxon>
        <taxon>Rickettsiales</taxon>
        <taxon>Rickettsiaceae</taxon>
        <taxon>Rickettsieae</taxon>
        <taxon>Orientia</taxon>
    </lineage>
</organism>
<feature type="repeat" description="ANK" evidence="3">
    <location>
        <begin position="43"/>
        <end position="75"/>
    </location>
</feature>
<dbReference type="SUPFAM" id="SSF48403">
    <property type="entry name" value="Ankyrin repeat"/>
    <property type="match status" value="1"/>
</dbReference>
<reference evidence="4 5" key="1">
    <citation type="journal article" date="2007" name="Proc. Natl. Acad. Sci. U.S.A.">
        <title>The Orientia tsutsugamushi genome reveals massive proliferation of conjugative type IV secretion system and host-cell interaction genes.</title>
        <authorList>
            <person name="Cho N.-H."/>
            <person name="Kim H.-R."/>
            <person name="Lee J.-H."/>
            <person name="Kim S.-Y."/>
            <person name="Kim J."/>
            <person name="Cha S."/>
            <person name="Kim S.-Y."/>
            <person name="Darby A.C."/>
            <person name="Fuxelius H.-H."/>
            <person name="Yin J."/>
            <person name="Kim J.H."/>
            <person name="Kim J."/>
            <person name="Lee S.J."/>
            <person name="Koh Y.-S."/>
            <person name="Jang W.-J."/>
            <person name="Park K.-H."/>
            <person name="Andersson S.G.E."/>
            <person name="Choi M.-S."/>
            <person name="Kim I.-S."/>
        </authorList>
    </citation>
    <scope>NUCLEOTIDE SEQUENCE [LARGE SCALE GENOMIC DNA]</scope>
    <source>
        <strain evidence="4 5">Boryong</strain>
    </source>
</reference>
<dbReference type="eggNOG" id="COG0666">
    <property type="taxonomic scope" value="Bacteria"/>
</dbReference>
<dbReference type="PRINTS" id="PR01415">
    <property type="entry name" value="ANKYRIN"/>
</dbReference>